<dbReference type="PANTHER" id="PTHR34136:SF1">
    <property type="entry name" value="UDP-N-ACETYL-D-MANNOSAMINURONIC ACID TRANSFERASE"/>
    <property type="match status" value="1"/>
</dbReference>
<gene>
    <name evidence="4" type="ORF">Q4481_01400</name>
</gene>
<name>A0ABT8YH45_9HYPH</name>
<evidence type="ECO:0000256" key="1">
    <source>
        <dbReference type="ARBA" id="ARBA00022676"/>
    </source>
</evidence>
<comment type="caution">
    <text evidence="4">The sequence shown here is derived from an EMBL/GenBank/DDBJ whole genome shotgun (WGS) entry which is preliminary data.</text>
</comment>
<feature type="compositionally biased region" description="Basic and acidic residues" evidence="3">
    <location>
        <begin position="263"/>
        <end position="274"/>
    </location>
</feature>
<sequence>MNIVSSMAVFSSNRPVLGLPVCDLDWADAFMFVSALVDMPIGQTVISFLNAHNCNVMLNDPAYRETLERHLVLPDGIGVDIASMLTNGSRFPANLNGTDFVPALLTYIATPKRIGLIGARPEALSGARDAFARHAPWHEFVAVHDGFFTEEETPSIMADVARQKFDILLVAMGTPKQEIWVDRYVRPEHARLVISVGALFDFMAGIVPRAPRLVRKYRVEWLYRVLQEPRRLAGRYFVGGPVFLGRIFAHAARLHAGRLVDRVKPKPPMQDRPRLPVSPRRKVPS</sequence>
<evidence type="ECO:0000313" key="5">
    <source>
        <dbReference type="Proteomes" id="UP001174932"/>
    </source>
</evidence>
<dbReference type="Proteomes" id="UP001174932">
    <property type="component" value="Unassembled WGS sequence"/>
</dbReference>
<keyword evidence="2" id="KW-0808">Transferase</keyword>
<dbReference type="Pfam" id="PF03808">
    <property type="entry name" value="Glyco_tran_WecG"/>
    <property type="match status" value="1"/>
</dbReference>
<dbReference type="PANTHER" id="PTHR34136">
    <property type="match status" value="1"/>
</dbReference>
<reference evidence="4" key="2">
    <citation type="submission" date="2023-07" db="EMBL/GenBank/DDBJ databases">
        <authorList>
            <person name="Shen H."/>
        </authorList>
    </citation>
    <scope>NUCLEOTIDE SEQUENCE</scope>
    <source>
        <strain evidence="4">TNR-22</strain>
    </source>
</reference>
<dbReference type="InterPro" id="IPR004629">
    <property type="entry name" value="WecG_TagA_CpsF"/>
</dbReference>
<dbReference type="CDD" id="cd06533">
    <property type="entry name" value="Glyco_transf_WecG_TagA"/>
    <property type="match status" value="1"/>
</dbReference>
<evidence type="ECO:0000313" key="4">
    <source>
        <dbReference type="EMBL" id="MDO6962590.1"/>
    </source>
</evidence>
<dbReference type="NCBIfam" id="TIGR00696">
    <property type="entry name" value="wecG_tagA_cpsF"/>
    <property type="match status" value="1"/>
</dbReference>
<keyword evidence="1" id="KW-0328">Glycosyltransferase</keyword>
<evidence type="ECO:0000256" key="3">
    <source>
        <dbReference type="SAM" id="MobiDB-lite"/>
    </source>
</evidence>
<dbReference type="RefSeq" id="WP_304374474.1">
    <property type="nucleotide sequence ID" value="NZ_JAUOZU010000001.1"/>
</dbReference>
<proteinExistence type="predicted"/>
<protein>
    <submittedName>
        <fullName evidence="4">WecB/TagA/CpsF family glycosyltransferase</fullName>
    </submittedName>
</protein>
<feature type="region of interest" description="Disordered" evidence="3">
    <location>
        <begin position="263"/>
        <end position="285"/>
    </location>
</feature>
<organism evidence="4 5">
    <name type="scientific">Rhizobium alvei</name>
    <dbReference type="NCBI Taxonomy" id="1132659"/>
    <lineage>
        <taxon>Bacteria</taxon>
        <taxon>Pseudomonadati</taxon>
        <taxon>Pseudomonadota</taxon>
        <taxon>Alphaproteobacteria</taxon>
        <taxon>Hyphomicrobiales</taxon>
        <taxon>Rhizobiaceae</taxon>
        <taxon>Rhizobium/Agrobacterium group</taxon>
        <taxon>Rhizobium</taxon>
    </lineage>
</organism>
<evidence type="ECO:0000256" key="2">
    <source>
        <dbReference type="ARBA" id="ARBA00022679"/>
    </source>
</evidence>
<dbReference type="EMBL" id="JAUOZU010000001">
    <property type="protein sequence ID" value="MDO6962590.1"/>
    <property type="molecule type" value="Genomic_DNA"/>
</dbReference>
<accession>A0ABT8YH45</accession>
<keyword evidence="5" id="KW-1185">Reference proteome</keyword>
<reference evidence="4" key="1">
    <citation type="journal article" date="2015" name="Int. J. Syst. Evol. Microbiol.">
        <title>Rhizobium alvei sp. nov., isolated from a freshwater river.</title>
        <authorList>
            <person name="Sheu S.Y."/>
            <person name="Huang H.W."/>
            <person name="Young C.C."/>
            <person name="Chen W.M."/>
        </authorList>
    </citation>
    <scope>NUCLEOTIDE SEQUENCE</scope>
    <source>
        <strain evidence="4">TNR-22</strain>
    </source>
</reference>